<organism evidence="8 9">
    <name type="scientific">Forsythia ovata</name>
    <dbReference type="NCBI Taxonomy" id="205694"/>
    <lineage>
        <taxon>Eukaryota</taxon>
        <taxon>Viridiplantae</taxon>
        <taxon>Streptophyta</taxon>
        <taxon>Embryophyta</taxon>
        <taxon>Tracheophyta</taxon>
        <taxon>Spermatophyta</taxon>
        <taxon>Magnoliopsida</taxon>
        <taxon>eudicotyledons</taxon>
        <taxon>Gunneridae</taxon>
        <taxon>Pentapetalae</taxon>
        <taxon>asterids</taxon>
        <taxon>lamiids</taxon>
        <taxon>Lamiales</taxon>
        <taxon>Oleaceae</taxon>
        <taxon>Forsythieae</taxon>
        <taxon>Forsythia</taxon>
    </lineage>
</organism>
<evidence type="ECO:0000313" key="8">
    <source>
        <dbReference type="EMBL" id="KAL2490092.1"/>
    </source>
</evidence>
<evidence type="ECO:0000259" key="7">
    <source>
        <dbReference type="PROSITE" id="PS50090"/>
    </source>
</evidence>
<proteinExistence type="predicted"/>
<dbReference type="PANTHER" id="PTHR21654">
    <property type="entry name" value="FI21293P1"/>
    <property type="match status" value="1"/>
</dbReference>
<feature type="region of interest" description="Disordered" evidence="6">
    <location>
        <begin position="239"/>
        <end position="294"/>
    </location>
</feature>
<accession>A0ABD1RNW7</accession>
<dbReference type="Gene3D" id="1.10.10.60">
    <property type="entry name" value="Homeodomain-like"/>
    <property type="match status" value="1"/>
</dbReference>
<keyword evidence="9" id="KW-1185">Reference proteome</keyword>
<comment type="subcellular location">
    <subcellularLocation>
        <location evidence="1">Nucleus</location>
    </subcellularLocation>
</comment>
<feature type="compositionally biased region" description="Basic residues" evidence="6">
    <location>
        <begin position="265"/>
        <end position="276"/>
    </location>
</feature>
<evidence type="ECO:0000256" key="6">
    <source>
        <dbReference type="SAM" id="MobiDB-lite"/>
    </source>
</evidence>
<name>A0ABD1RNW7_9LAMI</name>
<comment type="caution">
    <text evidence="8">The sequence shown here is derived from an EMBL/GenBank/DDBJ whole genome shotgun (WGS) entry which is preliminary data.</text>
</comment>
<dbReference type="PANTHER" id="PTHR21654:SF84">
    <property type="entry name" value="SI:DKEY-66I24.7"/>
    <property type="match status" value="1"/>
</dbReference>
<dbReference type="AlphaFoldDB" id="A0ABD1RNW7"/>
<keyword evidence="2" id="KW-0805">Transcription regulation</keyword>
<feature type="domain" description="Myb-like" evidence="7">
    <location>
        <begin position="126"/>
        <end position="182"/>
    </location>
</feature>
<dbReference type="GO" id="GO:0006355">
    <property type="term" value="P:regulation of DNA-templated transcription"/>
    <property type="evidence" value="ECO:0007669"/>
    <property type="project" value="UniProtKB-ARBA"/>
</dbReference>
<dbReference type="PROSITE" id="PS50090">
    <property type="entry name" value="MYB_LIKE"/>
    <property type="match status" value="1"/>
</dbReference>
<dbReference type="InterPro" id="IPR001005">
    <property type="entry name" value="SANT/Myb"/>
</dbReference>
<evidence type="ECO:0000256" key="1">
    <source>
        <dbReference type="ARBA" id="ARBA00004123"/>
    </source>
</evidence>
<feature type="compositionally biased region" description="Acidic residues" evidence="6">
    <location>
        <begin position="244"/>
        <end position="256"/>
    </location>
</feature>
<reference evidence="9" key="1">
    <citation type="submission" date="2024-07" db="EMBL/GenBank/DDBJ databases">
        <title>Two chromosome-level genome assemblies of Korean endemic species Abeliophyllum distichum and Forsythia ovata (Oleaceae).</title>
        <authorList>
            <person name="Jang H."/>
        </authorList>
    </citation>
    <scope>NUCLEOTIDE SEQUENCE [LARGE SCALE GENOMIC DNA]</scope>
</reference>
<dbReference type="Pfam" id="PF13837">
    <property type="entry name" value="Myb_DNA-bind_4"/>
    <property type="match status" value="1"/>
</dbReference>
<protein>
    <submittedName>
        <fullName evidence="8">Trihelix transcription factor GT-3b</fullName>
    </submittedName>
</protein>
<sequence>MTTRQIQIGCIRLGSVLENLNLRIDQPFLEADQIRDGADHYFDPQTDLIKLLFRFGDKHCSICIGNPSSSPRNPPTSATFHHQHHPFMIPVPPPPSLPPFFASPVGGPGGGDDDEFPRRDERCLQWSNQETRDFIEIRGQLEGDFTLTKRNKNLWEMVASRMREKGYRRTPDQCKCKWKNLVIRYKGQETYVVGSCQQCPFFDELHAVLSASTNDMHQTQIDYEVGLTQGRKRLKKVTGYKSAEEEEQEEDESDADEVVKASIAPKRRAGREKRQRAGASEKLSRESSTNANNTDSILSSLHEMLKSFFQQQQKIDMQWMESMEKRAQERELFEQEWRHTMEKLERDRLMMEQAWREREEKRRTREESLAEKRDALLTTLVNKLVREDNP</sequence>
<evidence type="ECO:0000256" key="5">
    <source>
        <dbReference type="ARBA" id="ARBA00023242"/>
    </source>
</evidence>
<dbReference type="InterPro" id="IPR044822">
    <property type="entry name" value="Myb_DNA-bind_4"/>
</dbReference>
<dbReference type="GO" id="GO:0005634">
    <property type="term" value="C:nucleus"/>
    <property type="evidence" value="ECO:0007669"/>
    <property type="project" value="UniProtKB-SubCell"/>
</dbReference>
<dbReference type="CDD" id="cd12203">
    <property type="entry name" value="GT1"/>
    <property type="match status" value="1"/>
</dbReference>
<dbReference type="Proteomes" id="UP001604277">
    <property type="component" value="Unassembled WGS sequence"/>
</dbReference>
<evidence type="ECO:0000256" key="2">
    <source>
        <dbReference type="ARBA" id="ARBA00023015"/>
    </source>
</evidence>
<keyword evidence="4" id="KW-0804">Transcription</keyword>
<evidence type="ECO:0000313" key="9">
    <source>
        <dbReference type="Proteomes" id="UP001604277"/>
    </source>
</evidence>
<evidence type="ECO:0000256" key="3">
    <source>
        <dbReference type="ARBA" id="ARBA00023125"/>
    </source>
</evidence>
<keyword evidence="5" id="KW-0539">Nucleus</keyword>
<evidence type="ECO:0000256" key="4">
    <source>
        <dbReference type="ARBA" id="ARBA00023163"/>
    </source>
</evidence>
<dbReference type="EMBL" id="JBFOLJ010000012">
    <property type="protein sequence ID" value="KAL2490092.1"/>
    <property type="molecule type" value="Genomic_DNA"/>
</dbReference>
<gene>
    <name evidence="8" type="ORF">Fot_43384</name>
</gene>
<dbReference type="GO" id="GO:0003677">
    <property type="term" value="F:DNA binding"/>
    <property type="evidence" value="ECO:0007669"/>
    <property type="project" value="UniProtKB-KW"/>
</dbReference>
<keyword evidence="3" id="KW-0238">DNA-binding</keyword>
<dbReference type="FunFam" id="1.10.10.60:FF:000032">
    <property type="entry name" value="Zinc finger and SCAN domain-containing 20"/>
    <property type="match status" value="1"/>
</dbReference>